<dbReference type="GO" id="GO:0045454">
    <property type="term" value="P:cell redox homeostasis"/>
    <property type="evidence" value="ECO:0007669"/>
    <property type="project" value="TreeGrafter"/>
</dbReference>
<dbReference type="GO" id="GO:0005829">
    <property type="term" value="C:cytosol"/>
    <property type="evidence" value="ECO:0007669"/>
    <property type="project" value="TreeGrafter"/>
</dbReference>
<evidence type="ECO:0000313" key="5">
    <source>
        <dbReference type="EMBL" id="ELK33337.1"/>
    </source>
</evidence>
<organism evidence="5 6">
    <name type="scientific">Myotis davidii</name>
    <name type="common">David's myotis</name>
    <dbReference type="NCBI Taxonomy" id="225400"/>
    <lineage>
        <taxon>Eukaryota</taxon>
        <taxon>Metazoa</taxon>
        <taxon>Chordata</taxon>
        <taxon>Craniata</taxon>
        <taxon>Vertebrata</taxon>
        <taxon>Euteleostomi</taxon>
        <taxon>Mammalia</taxon>
        <taxon>Eutheria</taxon>
        <taxon>Laurasiatheria</taxon>
        <taxon>Chiroptera</taxon>
        <taxon>Yangochiroptera</taxon>
        <taxon>Vespertilionidae</taxon>
        <taxon>Myotis</taxon>
    </lineage>
</organism>
<name>L5M4T6_MYODS</name>
<dbReference type="SUPFAM" id="SSF52833">
    <property type="entry name" value="Thioredoxin-like"/>
    <property type="match status" value="1"/>
</dbReference>
<dbReference type="Gene3D" id="3.40.30.10">
    <property type="entry name" value="Glutaredoxin"/>
    <property type="match status" value="1"/>
</dbReference>
<evidence type="ECO:0000256" key="2">
    <source>
        <dbReference type="ARBA" id="ARBA00013017"/>
    </source>
</evidence>
<dbReference type="InterPro" id="IPR050217">
    <property type="entry name" value="Peroxiredoxin"/>
</dbReference>
<evidence type="ECO:0000256" key="3">
    <source>
        <dbReference type="ARBA" id="ARBA00023002"/>
    </source>
</evidence>
<dbReference type="EC" id="1.11.1.24" evidence="2"/>
<dbReference type="EMBL" id="KB104455">
    <property type="protein sequence ID" value="ELK33337.1"/>
    <property type="molecule type" value="Genomic_DNA"/>
</dbReference>
<comment type="similarity">
    <text evidence="1">Belongs to the peroxiredoxin family. AhpC/Prx1 subfamily.</text>
</comment>
<evidence type="ECO:0000256" key="1">
    <source>
        <dbReference type="ARBA" id="ARBA00009796"/>
    </source>
</evidence>
<keyword evidence="6" id="KW-1185">Reference proteome</keyword>
<dbReference type="GO" id="GO:0005739">
    <property type="term" value="C:mitochondrion"/>
    <property type="evidence" value="ECO:0007669"/>
    <property type="project" value="TreeGrafter"/>
</dbReference>
<gene>
    <name evidence="5" type="ORF">MDA_GLEAN10018239</name>
</gene>
<dbReference type="GO" id="GO:0033554">
    <property type="term" value="P:cellular response to stress"/>
    <property type="evidence" value="ECO:0007669"/>
    <property type="project" value="TreeGrafter"/>
</dbReference>
<comment type="catalytic activity">
    <reaction evidence="4">
        <text>a hydroperoxide + [thioredoxin]-dithiol = an alcohol + [thioredoxin]-disulfide + H2O</text>
        <dbReference type="Rhea" id="RHEA:62620"/>
        <dbReference type="Rhea" id="RHEA-COMP:10698"/>
        <dbReference type="Rhea" id="RHEA-COMP:10700"/>
        <dbReference type="ChEBI" id="CHEBI:15377"/>
        <dbReference type="ChEBI" id="CHEBI:29950"/>
        <dbReference type="ChEBI" id="CHEBI:30879"/>
        <dbReference type="ChEBI" id="CHEBI:35924"/>
        <dbReference type="ChEBI" id="CHEBI:50058"/>
        <dbReference type="EC" id="1.11.1.24"/>
    </reaction>
</comment>
<dbReference type="GO" id="GO:0042744">
    <property type="term" value="P:hydrogen peroxide catabolic process"/>
    <property type="evidence" value="ECO:0007669"/>
    <property type="project" value="TreeGrafter"/>
</dbReference>
<dbReference type="PANTHER" id="PTHR10681">
    <property type="entry name" value="THIOREDOXIN PEROXIDASE"/>
    <property type="match status" value="1"/>
</dbReference>
<dbReference type="Proteomes" id="UP000010556">
    <property type="component" value="Unassembled WGS sequence"/>
</dbReference>
<dbReference type="InterPro" id="IPR036249">
    <property type="entry name" value="Thioredoxin-like_sf"/>
</dbReference>
<protein>
    <recommendedName>
        <fullName evidence="2">thioredoxin-dependent peroxiredoxin</fullName>
        <ecNumber evidence="2">1.11.1.24</ecNumber>
    </recommendedName>
</protein>
<dbReference type="AlphaFoldDB" id="L5M4T6"/>
<dbReference type="GO" id="GO:0008379">
    <property type="term" value="F:thioredoxin peroxidase activity"/>
    <property type="evidence" value="ECO:0007669"/>
    <property type="project" value="TreeGrafter"/>
</dbReference>
<dbReference type="GO" id="GO:0006979">
    <property type="term" value="P:response to oxidative stress"/>
    <property type="evidence" value="ECO:0007669"/>
    <property type="project" value="TreeGrafter"/>
</dbReference>
<dbReference type="PANTHER" id="PTHR10681:SF128">
    <property type="entry name" value="THIOREDOXIN-DEPENDENT PEROXIDE REDUCTASE, MITOCHONDRIAL"/>
    <property type="match status" value="1"/>
</dbReference>
<sequence>MDVPRHGCRHIGLSGSPETAVLREGPGLALRGLFVMDPNGVSKHIGLSGSPETAVLREGPGLALRGLFVMDPNGVSKHVSVSDLPMGRSVGETLCLVKASQFVEVPGEVCPAN</sequence>
<keyword evidence="3" id="KW-0560">Oxidoreductase</keyword>
<accession>L5M4T6</accession>
<evidence type="ECO:0000313" key="6">
    <source>
        <dbReference type="Proteomes" id="UP000010556"/>
    </source>
</evidence>
<proteinExistence type="inferred from homology"/>
<evidence type="ECO:0000256" key="4">
    <source>
        <dbReference type="ARBA" id="ARBA00049091"/>
    </source>
</evidence>
<reference evidence="5" key="1">
    <citation type="journal article" date="2012" name="Science">
        <title>Comparative analysis of bat genomes provides insight into the evolution of flight and immunity.</title>
        <authorList>
            <person name="Zhang G."/>
            <person name="Cowled C."/>
            <person name="Wang L."/>
        </authorList>
    </citation>
    <scope>NUCLEOTIDE SEQUENCE</scope>
    <source>
        <tissue evidence="5">Spleen</tissue>
    </source>
</reference>